<dbReference type="Pfam" id="PF13833">
    <property type="entry name" value="EF-hand_8"/>
    <property type="match status" value="1"/>
</dbReference>
<gene>
    <name evidence="4" type="primary">CML31</name>
    <name evidence="4" type="ORF">AXF42_Ash003560</name>
</gene>
<dbReference type="SMART" id="SM00054">
    <property type="entry name" value="EFh"/>
    <property type="match status" value="4"/>
</dbReference>
<organism evidence="4 5">
    <name type="scientific">Apostasia shenzhenica</name>
    <dbReference type="NCBI Taxonomy" id="1088818"/>
    <lineage>
        <taxon>Eukaryota</taxon>
        <taxon>Viridiplantae</taxon>
        <taxon>Streptophyta</taxon>
        <taxon>Embryophyta</taxon>
        <taxon>Tracheophyta</taxon>
        <taxon>Spermatophyta</taxon>
        <taxon>Magnoliopsida</taxon>
        <taxon>Liliopsida</taxon>
        <taxon>Asparagales</taxon>
        <taxon>Orchidaceae</taxon>
        <taxon>Apostasioideae</taxon>
        <taxon>Apostasia</taxon>
    </lineage>
</organism>
<evidence type="ECO:0000256" key="1">
    <source>
        <dbReference type="ARBA" id="ARBA00022737"/>
    </source>
</evidence>
<dbReference type="Gene3D" id="1.10.238.10">
    <property type="entry name" value="EF-hand"/>
    <property type="match status" value="2"/>
</dbReference>
<keyword evidence="1" id="KW-0677">Repeat</keyword>
<accession>A0A2I0BGH2</accession>
<name>A0A2I0BGH2_9ASPA</name>
<dbReference type="OrthoDB" id="26525at2759"/>
<dbReference type="InterPro" id="IPR018247">
    <property type="entry name" value="EF_Hand_1_Ca_BS"/>
</dbReference>
<dbReference type="CDD" id="cd00051">
    <property type="entry name" value="EFh"/>
    <property type="match status" value="1"/>
</dbReference>
<keyword evidence="5" id="KW-1185">Reference proteome</keyword>
<dbReference type="PROSITE" id="PS00018">
    <property type="entry name" value="EF_HAND_1"/>
    <property type="match status" value="3"/>
</dbReference>
<dbReference type="SUPFAM" id="SSF47473">
    <property type="entry name" value="EF-hand"/>
    <property type="match status" value="1"/>
</dbReference>
<evidence type="ECO:0000259" key="3">
    <source>
        <dbReference type="PROSITE" id="PS50222"/>
    </source>
</evidence>
<dbReference type="InterPro" id="IPR011992">
    <property type="entry name" value="EF-hand-dom_pair"/>
</dbReference>
<dbReference type="PANTHER" id="PTHR23050">
    <property type="entry name" value="CALCIUM BINDING PROTEIN"/>
    <property type="match status" value="1"/>
</dbReference>
<dbReference type="FunFam" id="1.10.238.10:FF:000001">
    <property type="entry name" value="Calmodulin 1"/>
    <property type="match status" value="1"/>
</dbReference>
<dbReference type="PROSITE" id="PS50222">
    <property type="entry name" value="EF_HAND_2"/>
    <property type="match status" value="3"/>
</dbReference>
<feature type="domain" description="EF-hand" evidence="3">
    <location>
        <begin position="45"/>
        <end position="80"/>
    </location>
</feature>
<protein>
    <submittedName>
        <fullName evidence="4">Putative calcium-binding protein CML31</fullName>
    </submittedName>
</protein>
<dbReference type="EMBL" id="KZ451885">
    <property type="protein sequence ID" value="PKA66903.1"/>
    <property type="molecule type" value="Genomic_DNA"/>
</dbReference>
<proteinExistence type="predicted"/>
<dbReference type="STRING" id="1088818.A0A2I0BGH2"/>
<keyword evidence="2" id="KW-0106">Calcium</keyword>
<evidence type="ECO:0000256" key="2">
    <source>
        <dbReference type="ARBA" id="ARBA00022837"/>
    </source>
</evidence>
<dbReference type="AlphaFoldDB" id="A0A2I0BGH2"/>
<evidence type="ECO:0000313" key="5">
    <source>
        <dbReference type="Proteomes" id="UP000236161"/>
    </source>
</evidence>
<sequence>MRKMTPISFAGGEFKLLFSHFDADGDGRISSSELRQLLLTIGEEVSSADAEDALRSADADGDGLLDLTEFARLAGDMDCEEAVREAFSVYEMEGEGCITARSLKRALSRLGESRGIDDCCAMIRRFDLDGDGALSLYEFREMMKL</sequence>
<reference evidence="4 5" key="1">
    <citation type="journal article" date="2017" name="Nature">
        <title>The Apostasia genome and the evolution of orchids.</title>
        <authorList>
            <person name="Zhang G.Q."/>
            <person name="Liu K.W."/>
            <person name="Li Z."/>
            <person name="Lohaus R."/>
            <person name="Hsiao Y.Y."/>
            <person name="Niu S.C."/>
            <person name="Wang J.Y."/>
            <person name="Lin Y.C."/>
            <person name="Xu Q."/>
            <person name="Chen L.J."/>
            <person name="Yoshida K."/>
            <person name="Fujiwara S."/>
            <person name="Wang Z.W."/>
            <person name="Zhang Y.Q."/>
            <person name="Mitsuda N."/>
            <person name="Wang M."/>
            <person name="Liu G.H."/>
            <person name="Pecoraro L."/>
            <person name="Huang H.X."/>
            <person name="Xiao X.J."/>
            <person name="Lin M."/>
            <person name="Wu X.Y."/>
            <person name="Wu W.L."/>
            <person name="Chen Y.Y."/>
            <person name="Chang S.B."/>
            <person name="Sakamoto S."/>
            <person name="Ohme-Takagi M."/>
            <person name="Yagi M."/>
            <person name="Zeng S.J."/>
            <person name="Shen C.Y."/>
            <person name="Yeh C.M."/>
            <person name="Luo Y.B."/>
            <person name="Tsai W.C."/>
            <person name="Van de Peer Y."/>
            <person name="Liu Z.J."/>
        </authorList>
    </citation>
    <scope>NUCLEOTIDE SEQUENCE [LARGE SCALE GENOMIC DNA]</scope>
    <source>
        <strain evidence="5">cv. Shenzhen</strain>
        <tissue evidence="4">Stem</tissue>
    </source>
</reference>
<dbReference type="Proteomes" id="UP000236161">
    <property type="component" value="Unassembled WGS sequence"/>
</dbReference>
<dbReference type="InterPro" id="IPR050145">
    <property type="entry name" value="Centrin_CML-like"/>
</dbReference>
<evidence type="ECO:0000313" key="4">
    <source>
        <dbReference type="EMBL" id="PKA66903.1"/>
    </source>
</evidence>
<dbReference type="InterPro" id="IPR002048">
    <property type="entry name" value="EF_hand_dom"/>
</dbReference>
<feature type="domain" description="EF-hand" evidence="3">
    <location>
        <begin position="9"/>
        <end position="44"/>
    </location>
</feature>
<dbReference type="Pfam" id="PF13499">
    <property type="entry name" value="EF-hand_7"/>
    <property type="match status" value="1"/>
</dbReference>
<dbReference type="GO" id="GO:0005509">
    <property type="term" value="F:calcium ion binding"/>
    <property type="evidence" value="ECO:0007669"/>
    <property type="project" value="InterPro"/>
</dbReference>
<feature type="domain" description="EF-hand" evidence="3">
    <location>
        <begin position="114"/>
        <end position="145"/>
    </location>
</feature>